<dbReference type="RefSeq" id="WP_344038307.1">
    <property type="nucleotide sequence ID" value="NZ_BAAAKE010000010.1"/>
</dbReference>
<dbReference type="Gene3D" id="1.10.10.2910">
    <property type="match status" value="1"/>
</dbReference>
<sequence length="297" mass="33265">MRSVPALRFNRGAGGWCDGLSFTEYGTILYARTADSRRENFTLLHEYAHRLVMEDAEVLVWLADQDQRDKALERLCDEIAGMLLVPEHVVDRIVGHGPVTGQHLLDLSNQTSASQMACAVALARRLTCTGAIMLTDRSTNKVVYAALVDSPVVYPSRNQAIPTDHPLSRIAPRQQICRESFWSTPWGARHPYYLNATAREKRTYGVLAERDLWNCEALHLNTPGFGDDGRPCTTLTCPCGFDGSVTGWPCPQCSKPYCPRCNRCDCERREALEGRCTKCFLHLPRRSLVNGVCSDCR</sequence>
<dbReference type="PANTHER" id="PTHR43236">
    <property type="entry name" value="ANTITOXIN HIGA1"/>
    <property type="match status" value="1"/>
</dbReference>
<dbReference type="InterPro" id="IPR052345">
    <property type="entry name" value="Rad_response_metalloprotease"/>
</dbReference>
<gene>
    <name evidence="1" type="ORF">ACFPFM_21835</name>
</gene>
<comment type="caution">
    <text evidence="1">The sequence shown here is derived from an EMBL/GenBank/DDBJ whole genome shotgun (WGS) entry which is preliminary data.</text>
</comment>
<organism evidence="1 2">
    <name type="scientific">Saccharothrix xinjiangensis</name>
    <dbReference type="NCBI Taxonomy" id="204798"/>
    <lineage>
        <taxon>Bacteria</taxon>
        <taxon>Bacillati</taxon>
        <taxon>Actinomycetota</taxon>
        <taxon>Actinomycetes</taxon>
        <taxon>Pseudonocardiales</taxon>
        <taxon>Pseudonocardiaceae</taxon>
        <taxon>Saccharothrix</taxon>
    </lineage>
</organism>
<name>A0ABV9Y4B5_9PSEU</name>
<accession>A0ABV9Y4B5</accession>
<dbReference type="Proteomes" id="UP001595833">
    <property type="component" value="Unassembled WGS sequence"/>
</dbReference>
<proteinExistence type="predicted"/>
<evidence type="ECO:0000313" key="1">
    <source>
        <dbReference type="EMBL" id="MFC5056388.1"/>
    </source>
</evidence>
<dbReference type="PANTHER" id="PTHR43236:SF2">
    <property type="entry name" value="BLL0069 PROTEIN"/>
    <property type="match status" value="1"/>
</dbReference>
<evidence type="ECO:0000313" key="2">
    <source>
        <dbReference type="Proteomes" id="UP001595833"/>
    </source>
</evidence>
<dbReference type="EMBL" id="JBHSJB010000020">
    <property type="protein sequence ID" value="MFC5056388.1"/>
    <property type="molecule type" value="Genomic_DNA"/>
</dbReference>
<protein>
    <submittedName>
        <fullName evidence="1">ImmA/IrrE family metallo-endopeptidase</fullName>
    </submittedName>
</protein>
<reference evidence="2" key="1">
    <citation type="journal article" date="2019" name="Int. J. Syst. Evol. Microbiol.">
        <title>The Global Catalogue of Microorganisms (GCM) 10K type strain sequencing project: providing services to taxonomists for standard genome sequencing and annotation.</title>
        <authorList>
            <consortium name="The Broad Institute Genomics Platform"/>
            <consortium name="The Broad Institute Genome Sequencing Center for Infectious Disease"/>
            <person name="Wu L."/>
            <person name="Ma J."/>
        </authorList>
    </citation>
    <scope>NUCLEOTIDE SEQUENCE [LARGE SCALE GENOMIC DNA]</scope>
    <source>
        <strain evidence="2">KCTC 12848</strain>
    </source>
</reference>
<keyword evidence="2" id="KW-1185">Reference proteome</keyword>